<evidence type="ECO:0000313" key="3">
    <source>
        <dbReference type="Proteomes" id="UP000242715"/>
    </source>
</evidence>
<protein>
    <recommendedName>
        <fullName evidence="4">Transmembrane protein</fullName>
    </recommendedName>
</protein>
<keyword evidence="1" id="KW-0472">Membrane</keyword>
<evidence type="ECO:0000256" key="1">
    <source>
        <dbReference type="SAM" id="Phobius"/>
    </source>
</evidence>
<reference evidence="3" key="1">
    <citation type="journal article" date="2017" name="Front. Plant Sci.">
        <title>Climate Clever Clovers: New Paradigm to Reduce the Environmental Footprint of Ruminants by Breeding Low Methanogenic Forages Utilizing Haplotype Variation.</title>
        <authorList>
            <person name="Kaur P."/>
            <person name="Appels R."/>
            <person name="Bayer P.E."/>
            <person name="Keeble-Gagnere G."/>
            <person name="Wang J."/>
            <person name="Hirakawa H."/>
            <person name="Shirasawa K."/>
            <person name="Vercoe P."/>
            <person name="Stefanova K."/>
            <person name="Durmic Z."/>
            <person name="Nichols P."/>
            <person name="Revell C."/>
            <person name="Isobe S.N."/>
            <person name="Edwards D."/>
            <person name="Erskine W."/>
        </authorList>
    </citation>
    <scope>NUCLEOTIDE SEQUENCE [LARGE SCALE GENOMIC DNA]</scope>
    <source>
        <strain evidence="3">cv. Daliak</strain>
    </source>
</reference>
<dbReference type="Proteomes" id="UP000242715">
    <property type="component" value="Unassembled WGS sequence"/>
</dbReference>
<accession>A0A2Z6N487</accession>
<dbReference type="EMBL" id="DF973436">
    <property type="protein sequence ID" value="GAU30815.1"/>
    <property type="molecule type" value="Genomic_DNA"/>
</dbReference>
<keyword evidence="1" id="KW-0812">Transmembrane</keyword>
<dbReference type="AlphaFoldDB" id="A0A2Z6N487"/>
<evidence type="ECO:0008006" key="4">
    <source>
        <dbReference type="Google" id="ProtNLM"/>
    </source>
</evidence>
<proteinExistence type="predicted"/>
<organism evidence="2 3">
    <name type="scientific">Trifolium subterraneum</name>
    <name type="common">Subterranean clover</name>
    <dbReference type="NCBI Taxonomy" id="3900"/>
    <lineage>
        <taxon>Eukaryota</taxon>
        <taxon>Viridiplantae</taxon>
        <taxon>Streptophyta</taxon>
        <taxon>Embryophyta</taxon>
        <taxon>Tracheophyta</taxon>
        <taxon>Spermatophyta</taxon>
        <taxon>Magnoliopsida</taxon>
        <taxon>eudicotyledons</taxon>
        <taxon>Gunneridae</taxon>
        <taxon>Pentapetalae</taxon>
        <taxon>rosids</taxon>
        <taxon>fabids</taxon>
        <taxon>Fabales</taxon>
        <taxon>Fabaceae</taxon>
        <taxon>Papilionoideae</taxon>
        <taxon>50 kb inversion clade</taxon>
        <taxon>NPAAA clade</taxon>
        <taxon>Hologalegina</taxon>
        <taxon>IRL clade</taxon>
        <taxon>Trifolieae</taxon>
        <taxon>Trifolium</taxon>
    </lineage>
</organism>
<sequence>MKTKAYGISSLLKCFIIVLTLLIVNYAKESDIVHDEHANKFSDEVIYCEEFYEVREGETLITTVEKCDGQLIFIPNPNPHMEVFAESCGLTYHKTTHD</sequence>
<name>A0A2Z6N487_TRISU</name>
<gene>
    <name evidence="2" type="ORF">TSUD_267350</name>
</gene>
<keyword evidence="3" id="KW-1185">Reference proteome</keyword>
<evidence type="ECO:0000313" key="2">
    <source>
        <dbReference type="EMBL" id="GAU30815.1"/>
    </source>
</evidence>
<feature type="transmembrane region" description="Helical" evidence="1">
    <location>
        <begin position="6"/>
        <end position="27"/>
    </location>
</feature>
<keyword evidence="1" id="KW-1133">Transmembrane helix</keyword>